<dbReference type="EMBL" id="JARJLG010000106">
    <property type="protein sequence ID" value="KAJ7744730.1"/>
    <property type="molecule type" value="Genomic_DNA"/>
</dbReference>
<dbReference type="AlphaFoldDB" id="A0AAD7N402"/>
<organism evidence="1 2">
    <name type="scientific">Mycena maculata</name>
    <dbReference type="NCBI Taxonomy" id="230809"/>
    <lineage>
        <taxon>Eukaryota</taxon>
        <taxon>Fungi</taxon>
        <taxon>Dikarya</taxon>
        <taxon>Basidiomycota</taxon>
        <taxon>Agaricomycotina</taxon>
        <taxon>Agaricomycetes</taxon>
        <taxon>Agaricomycetidae</taxon>
        <taxon>Agaricales</taxon>
        <taxon>Marasmiineae</taxon>
        <taxon>Mycenaceae</taxon>
        <taxon>Mycena</taxon>
    </lineage>
</organism>
<evidence type="ECO:0000313" key="1">
    <source>
        <dbReference type="EMBL" id="KAJ7744730.1"/>
    </source>
</evidence>
<dbReference type="Proteomes" id="UP001215280">
    <property type="component" value="Unassembled WGS sequence"/>
</dbReference>
<protein>
    <submittedName>
        <fullName evidence="1">Uncharacterized protein</fullName>
    </submittedName>
</protein>
<proteinExistence type="predicted"/>
<accession>A0AAD7N402</accession>
<comment type="caution">
    <text evidence="1">The sequence shown here is derived from an EMBL/GenBank/DDBJ whole genome shotgun (WGS) entry which is preliminary data.</text>
</comment>
<reference evidence="1" key="1">
    <citation type="submission" date="2023-03" db="EMBL/GenBank/DDBJ databases">
        <title>Massive genome expansion in bonnet fungi (Mycena s.s.) driven by repeated elements and novel gene families across ecological guilds.</title>
        <authorList>
            <consortium name="Lawrence Berkeley National Laboratory"/>
            <person name="Harder C.B."/>
            <person name="Miyauchi S."/>
            <person name="Viragh M."/>
            <person name="Kuo A."/>
            <person name="Thoen E."/>
            <person name="Andreopoulos B."/>
            <person name="Lu D."/>
            <person name="Skrede I."/>
            <person name="Drula E."/>
            <person name="Henrissat B."/>
            <person name="Morin E."/>
            <person name="Kohler A."/>
            <person name="Barry K."/>
            <person name="LaButti K."/>
            <person name="Morin E."/>
            <person name="Salamov A."/>
            <person name="Lipzen A."/>
            <person name="Mereny Z."/>
            <person name="Hegedus B."/>
            <person name="Baldrian P."/>
            <person name="Stursova M."/>
            <person name="Weitz H."/>
            <person name="Taylor A."/>
            <person name="Grigoriev I.V."/>
            <person name="Nagy L.G."/>
            <person name="Martin F."/>
            <person name="Kauserud H."/>
        </authorList>
    </citation>
    <scope>NUCLEOTIDE SEQUENCE</scope>
    <source>
        <strain evidence="1">CBHHK188m</strain>
    </source>
</reference>
<evidence type="ECO:0000313" key="2">
    <source>
        <dbReference type="Proteomes" id="UP001215280"/>
    </source>
</evidence>
<gene>
    <name evidence="1" type="ORF">DFH07DRAFT_963572</name>
</gene>
<keyword evidence="2" id="KW-1185">Reference proteome</keyword>
<sequence>MCFRTLLLRAYWNCTLVPSGPRARSFAEHSRSYSHPPLAKRHDTNTNTTHRSLVGLLGFKHDRALVLQAFDHGLPSTTSRIHPVADLSVLIGSSHNNEHQPIRHQHLPHGARTRSPQRLFTNRILDARATFSFSFSSRGISLLGLGVCAFIQAALELESGLIPEAFLTLSEADADDGGCRFVLEWEILYSETLVLLGLTHAPLCVPPLPLWWY</sequence>
<name>A0AAD7N402_9AGAR</name>